<sequence length="950" mass="106317">MPEQFRASNMRVFAWKPLCLKVFPDATLLQISIFRQTCPEKFPPPLNCVVTESTEKISDGTTPVLALNGIAVLVVDPIGQGERLQLIDEKGTALTRGATTEHTLLNSGLNLLGTSLAVQEFWDNHRALDYLLTRPEIDGDKIGIFGSSGGGTQATYFIGLDERIKVAAICSFFSQRERTFELQGASDGCQYIPYEGREQLELADFALMAAPKPVLILSGKYDFVDLWGAQQGFAQLKKAYSTLGVPDRTDMLTVEMRHGLGTEKRERLVSWFRQWLTGDKKVMTNTFPVRLDIHQLYSTSTYQVNTAYDDALDCMKENVQKYNDLEEQRQSFLKKGKTVVQKKVKELLGLSPAAPLKIVPGQQESGKEYEQYKFQLIRDGEMPIPCVVIIPKSATGKSNIHLVLSESGKNAFLSEFANITAALMDGIILFTADLRGIGETADPAFYNDAKYWNFEYRNAMISMHIGKPMLGQRVQDLLTILDFCSMQEDLKGHPVQVRAEGIYGPAVVHAAFLDNRIASAEISRSIRTWKTYLSNPMQQNMYSNVLYGALNYYDLPDLVRFSGISIAAPKACYPALDPEPTETQQPAFPGAEGFGQFTSGGRGGCILFVDNLNDSGAGSLREAINVKGARTIVFRVSGTIFLDSSLDIRNDNVTVAGQSAPGDGICIANYPMRINANSVILRYLRFRMGYKGHAQDDALNGTRRKNIIIDHCSMSWSTDECASFYDNEYFTLQWCILSESLCYSIHEKGAHGYGGIWGGMKASFHHNLLAHHSSRNPRFCGARYHEKTKEIEIADFRNNVIYNWGFNSSYAGENGQYNIVNNYYKPGPATQKSVRDRILETWQSKDGNGFHDFGKFYVAGNIMDGNPDVTNNKWNGVDYKSYNEKEKIDQSHLKTDSWFHRCSSEQPFEYVITTQHTAAQAYEAVLQQSGASHVRDVIDKRIVDEVYNGT</sequence>
<proteinExistence type="predicted"/>
<reference evidence="3" key="1">
    <citation type="submission" date="2019-03" db="EMBL/GenBank/DDBJ databases">
        <title>Single cell metagenomics reveals metabolic interactions within the superorganism composed of flagellate Streblomastix strix and complex community of Bacteroidetes bacteria on its surface.</title>
        <authorList>
            <person name="Treitli S.C."/>
            <person name="Kolisko M."/>
            <person name="Husnik F."/>
            <person name="Keeling P."/>
            <person name="Hampl V."/>
        </authorList>
    </citation>
    <scope>NUCLEOTIDE SEQUENCE</scope>
    <source>
        <strain evidence="3">STM</strain>
    </source>
</reference>
<protein>
    <recommendedName>
        <fullName evidence="4">Pectate lyase</fullName>
    </recommendedName>
</protein>
<dbReference type="Gene3D" id="2.160.20.10">
    <property type="entry name" value="Single-stranded right-handed beta-helix, Pectin lyase-like"/>
    <property type="match status" value="1"/>
</dbReference>
<dbReference type="InterPro" id="IPR012334">
    <property type="entry name" value="Pectin_lyas_fold"/>
</dbReference>
<dbReference type="Gene3D" id="3.40.50.1820">
    <property type="entry name" value="alpha/beta hydrolase"/>
    <property type="match status" value="2"/>
</dbReference>
<keyword evidence="2" id="KW-0325">Glycoprotein</keyword>
<dbReference type="InterPro" id="IPR011050">
    <property type="entry name" value="Pectin_lyase_fold/virulence"/>
</dbReference>
<dbReference type="GO" id="GO:0046872">
    <property type="term" value="F:metal ion binding"/>
    <property type="evidence" value="ECO:0007669"/>
    <property type="project" value="UniProtKB-KW"/>
</dbReference>
<dbReference type="SUPFAM" id="SSF53474">
    <property type="entry name" value="alpha/beta-Hydrolases"/>
    <property type="match status" value="1"/>
</dbReference>
<dbReference type="EMBL" id="SNRY01000314">
    <property type="protein sequence ID" value="KAA6342636.1"/>
    <property type="molecule type" value="Genomic_DNA"/>
</dbReference>
<dbReference type="InterPro" id="IPR052063">
    <property type="entry name" value="Polysaccharide_Lyase_1"/>
</dbReference>
<dbReference type="AlphaFoldDB" id="A0A5J4S911"/>
<evidence type="ECO:0008006" key="4">
    <source>
        <dbReference type="Google" id="ProtNLM"/>
    </source>
</evidence>
<dbReference type="SUPFAM" id="SSF51126">
    <property type="entry name" value="Pectin lyase-like"/>
    <property type="match status" value="1"/>
</dbReference>
<organism evidence="3">
    <name type="scientific">termite gut metagenome</name>
    <dbReference type="NCBI Taxonomy" id="433724"/>
    <lineage>
        <taxon>unclassified sequences</taxon>
        <taxon>metagenomes</taxon>
        <taxon>organismal metagenomes</taxon>
    </lineage>
</organism>
<dbReference type="PANTHER" id="PTHR42970">
    <property type="entry name" value="PECTATE LYASE C-RELATED"/>
    <property type="match status" value="1"/>
</dbReference>
<comment type="caution">
    <text evidence="3">The sequence shown here is derived from an EMBL/GenBank/DDBJ whole genome shotgun (WGS) entry which is preliminary data.</text>
</comment>
<name>A0A5J4S911_9ZZZZ</name>
<keyword evidence="1" id="KW-0479">Metal-binding</keyword>
<gene>
    <name evidence="3" type="ORF">EZS27_009637</name>
</gene>
<dbReference type="InterPro" id="IPR029058">
    <property type="entry name" value="AB_hydrolase_fold"/>
</dbReference>
<evidence type="ECO:0000256" key="2">
    <source>
        <dbReference type="ARBA" id="ARBA00023180"/>
    </source>
</evidence>
<dbReference type="PANTHER" id="PTHR42970:SF1">
    <property type="entry name" value="PECTATE LYASE C-RELATED"/>
    <property type="match status" value="1"/>
</dbReference>
<evidence type="ECO:0000256" key="1">
    <source>
        <dbReference type="ARBA" id="ARBA00022723"/>
    </source>
</evidence>
<evidence type="ECO:0000313" key="3">
    <source>
        <dbReference type="EMBL" id="KAA6342636.1"/>
    </source>
</evidence>
<accession>A0A5J4S911</accession>